<comment type="caution">
    <text evidence="1">The sequence shown here is derived from an EMBL/GenBank/DDBJ whole genome shotgun (WGS) entry which is preliminary data.</text>
</comment>
<name>A0A507DSX8_9FUNG</name>
<gene>
    <name evidence="1" type="ORF">SeMB42_g00075</name>
</gene>
<dbReference type="EMBL" id="QEAN01000002">
    <property type="protein sequence ID" value="TPX54859.1"/>
    <property type="molecule type" value="Genomic_DNA"/>
</dbReference>
<dbReference type="VEuPathDB" id="FungiDB:SeMB42_g00075"/>
<dbReference type="Proteomes" id="UP000317494">
    <property type="component" value="Unassembled WGS sequence"/>
</dbReference>
<sequence length="84" mass="9364">MRVGSFLKIETGSFPIRGGYIDCTGSRVLLATTHLTTCASLYCLEMAYLIQGEHATSTLETFNSIYIRLVCLSRLSTLVREIKK</sequence>
<keyword evidence="2" id="KW-1185">Reference proteome</keyword>
<proteinExistence type="predicted"/>
<reference evidence="1 2" key="1">
    <citation type="journal article" date="2019" name="Sci. Rep.">
        <title>Comparative genomics of chytrid fungi reveal insights into the obligate biotrophic and pathogenic lifestyle of Synchytrium endobioticum.</title>
        <authorList>
            <person name="van de Vossenberg B.T.L.H."/>
            <person name="Warris S."/>
            <person name="Nguyen H.D.T."/>
            <person name="van Gent-Pelzer M.P.E."/>
            <person name="Joly D.L."/>
            <person name="van de Geest H.C."/>
            <person name="Bonants P.J.M."/>
            <person name="Smith D.S."/>
            <person name="Levesque C.A."/>
            <person name="van der Lee T.A.J."/>
        </authorList>
    </citation>
    <scope>NUCLEOTIDE SEQUENCE [LARGE SCALE GENOMIC DNA]</scope>
    <source>
        <strain evidence="1 2">MB42</strain>
    </source>
</reference>
<evidence type="ECO:0000313" key="1">
    <source>
        <dbReference type="EMBL" id="TPX54859.1"/>
    </source>
</evidence>
<accession>A0A507DSX8</accession>
<organism evidence="1 2">
    <name type="scientific">Synchytrium endobioticum</name>
    <dbReference type="NCBI Taxonomy" id="286115"/>
    <lineage>
        <taxon>Eukaryota</taxon>
        <taxon>Fungi</taxon>
        <taxon>Fungi incertae sedis</taxon>
        <taxon>Chytridiomycota</taxon>
        <taxon>Chytridiomycota incertae sedis</taxon>
        <taxon>Chytridiomycetes</taxon>
        <taxon>Synchytriales</taxon>
        <taxon>Synchytriaceae</taxon>
        <taxon>Synchytrium</taxon>
    </lineage>
</organism>
<protein>
    <submittedName>
        <fullName evidence="1">Uncharacterized protein</fullName>
    </submittedName>
</protein>
<dbReference type="AlphaFoldDB" id="A0A507DSX8"/>
<evidence type="ECO:0000313" key="2">
    <source>
        <dbReference type="Proteomes" id="UP000317494"/>
    </source>
</evidence>